<organism evidence="2 3">
    <name type="scientific">Perkinsus chesapeaki</name>
    <name type="common">Clam parasite</name>
    <name type="synonym">Perkinsus andrewsi</name>
    <dbReference type="NCBI Taxonomy" id="330153"/>
    <lineage>
        <taxon>Eukaryota</taxon>
        <taxon>Sar</taxon>
        <taxon>Alveolata</taxon>
        <taxon>Perkinsozoa</taxon>
        <taxon>Perkinsea</taxon>
        <taxon>Perkinsida</taxon>
        <taxon>Perkinsidae</taxon>
        <taxon>Perkinsus</taxon>
    </lineage>
</organism>
<dbReference type="Proteomes" id="UP000591131">
    <property type="component" value="Unassembled WGS sequence"/>
</dbReference>
<feature type="domain" description="RNase H type-1" evidence="1">
    <location>
        <begin position="102"/>
        <end position="263"/>
    </location>
</feature>
<dbReference type="OrthoDB" id="411823at2759"/>
<accession>A0A7J6L419</accession>
<sequence>MAAYKWFAGKASQLLARVLRWAWRALRSTPSALMIRISSWKQLDQVIIERYVRSNLFRGEGRPRDSQAARKLINLKGKPEREVAREVVDPEAVDTQGSPEVGEGSLQYFTDGSKFGGVPLRPKGGRTLLTNHTGCGVIEVDPNGRTRRTQMLKLPSWATVYQSELTGIIAACKLARIRINSEEGLRGWNGKVEICADNMTALKAAGGQLNKEASKAKEARLEVRQLKEVIGSIGGEVKLRWVKAHRGHLQNAQADWLAKMGGLRGTAETCPVSWAHAKEMLT</sequence>
<dbReference type="EMBL" id="JAAPAO010000795">
    <property type="protein sequence ID" value="KAF4653699.1"/>
    <property type="molecule type" value="Genomic_DNA"/>
</dbReference>
<dbReference type="InterPro" id="IPR002156">
    <property type="entry name" value="RNaseH_domain"/>
</dbReference>
<evidence type="ECO:0000313" key="3">
    <source>
        <dbReference type="Proteomes" id="UP000591131"/>
    </source>
</evidence>
<dbReference type="InterPro" id="IPR012337">
    <property type="entry name" value="RNaseH-like_sf"/>
</dbReference>
<dbReference type="SUPFAM" id="SSF53098">
    <property type="entry name" value="Ribonuclease H-like"/>
    <property type="match status" value="1"/>
</dbReference>
<dbReference type="GO" id="GO:0004523">
    <property type="term" value="F:RNA-DNA hybrid ribonuclease activity"/>
    <property type="evidence" value="ECO:0007669"/>
    <property type="project" value="InterPro"/>
</dbReference>
<dbReference type="Pfam" id="PF00075">
    <property type="entry name" value="RNase_H"/>
    <property type="match status" value="1"/>
</dbReference>
<dbReference type="PROSITE" id="PS50879">
    <property type="entry name" value="RNASE_H_1"/>
    <property type="match status" value="1"/>
</dbReference>
<proteinExistence type="predicted"/>
<dbReference type="AlphaFoldDB" id="A0A7J6L419"/>
<dbReference type="CDD" id="cd09276">
    <property type="entry name" value="Rnase_HI_RT_non_LTR"/>
    <property type="match status" value="1"/>
</dbReference>
<dbReference type="GO" id="GO:0003676">
    <property type="term" value="F:nucleic acid binding"/>
    <property type="evidence" value="ECO:0007669"/>
    <property type="project" value="InterPro"/>
</dbReference>
<protein>
    <recommendedName>
        <fullName evidence="1">RNase H type-1 domain-containing protein</fullName>
    </recommendedName>
</protein>
<gene>
    <name evidence="2" type="ORF">FOL47_010333</name>
</gene>
<name>A0A7J6L419_PERCH</name>
<reference evidence="2 3" key="1">
    <citation type="submission" date="2020-04" db="EMBL/GenBank/DDBJ databases">
        <title>Perkinsus chesapeaki whole genome sequence.</title>
        <authorList>
            <person name="Bogema D.R."/>
        </authorList>
    </citation>
    <scope>NUCLEOTIDE SEQUENCE [LARGE SCALE GENOMIC DNA]</scope>
    <source>
        <strain evidence="2">ATCC PRA-425</strain>
    </source>
</reference>
<feature type="non-terminal residue" evidence="2">
    <location>
        <position position="282"/>
    </location>
</feature>
<evidence type="ECO:0000259" key="1">
    <source>
        <dbReference type="PROSITE" id="PS50879"/>
    </source>
</evidence>
<dbReference type="InterPro" id="IPR036397">
    <property type="entry name" value="RNaseH_sf"/>
</dbReference>
<keyword evidence="3" id="KW-1185">Reference proteome</keyword>
<evidence type="ECO:0000313" key="2">
    <source>
        <dbReference type="EMBL" id="KAF4653699.1"/>
    </source>
</evidence>
<comment type="caution">
    <text evidence="2">The sequence shown here is derived from an EMBL/GenBank/DDBJ whole genome shotgun (WGS) entry which is preliminary data.</text>
</comment>
<dbReference type="Gene3D" id="3.30.420.10">
    <property type="entry name" value="Ribonuclease H-like superfamily/Ribonuclease H"/>
    <property type="match status" value="1"/>
</dbReference>